<protein>
    <submittedName>
        <fullName evidence="4">Histidine kinase</fullName>
    </submittedName>
</protein>
<dbReference type="GO" id="GO:0016020">
    <property type="term" value="C:membrane"/>
    <property type="evidence" value="ECO:0007669"/>
    <property type="project" value="InterPro"/>
</dbReference>
<feature type="transmembrane region" description="Helical" evidence="2">
    <location>
        <begin position="86"/>
        <end position="109"/>
    </location>
</feature>
<dbReference type="PANTHER" id="PTHR34220">
    <property type="entry name" value="SENSOR HISTIDINE KINASE YPDA"/>
    <property type="match status" value="1"/>
</dbReference>
<dbReference type="AlphaFoldDB" id="A0A2K8Z7I0"/>
<keyword evidence="5" id="KW-1185">Reference proteome</keyword>
<accession>A0A2K8Z7I0</accession>
<dbReference type="Pfam" id="PF06580">
    <property type="entry name" value="His_kinase"/>
    <property type="match status" value="1"/>
</dbReference>
<name>A0A2K8Z7I0_9BACT</name>
<dbReference type="GO" id="GO:0000155">
    <property type="term" value="F:phosphorelay sensor kinase activity"/>
    <property type="evidence" value="ECO:0007669"/>
    <property type="project" value="InterPro"/>
</dbReference>
<feature type="coiled-coil region" evidence="1">
    <location>
        <begin position="166"/>
        <end position="198"/>
    </location>
</feature>
<keyword evidence="4" id="KW-0418">Kinase</keyword>
<feature type="transmembrane region" description="Helical" evidence="2">
    <location>
        <begin position="148"/>
        <end position="165"/>
    </location>
</feature>
<dbReference type="OrthoDB" id="927174at2"/>
<gene>
    <name evidence="4" type="ORF">CWM47_30570</name>
</gene>
<dbReference type="Proteomes" id="UP000232883">
    <property type="component" value="Chromosome"/>
</dbReference>
<feature type="domain" description="Signal transduction histidine kinase internal region" evidence="3">
    <location>
        <begin position="190"/>
        <end position="269"/>
    </location>
</feature>
<organism evidence="4 5">
    <name type="scientific">Spirosoma pollinicola</name>
    <dbReference type="NCBI Taxonomy" id="2057025"/>
    <lineage>
        <taxon>Bacteria</taxon>
        <taxon>Pseudomonadati</taxon>
        <taxon>Bacteroidota</taxon>
        <taxon>Cytophagia</taxon>
        <taxon>Cytophagales</taxon>
        <taxon>Cytophagaceae</taxon>
        <taxon>Spirosoma</taxon>
    </lineage>
</organism>
<evidence type="ECO:0000256" key="1">
    <source>
        <dbReference type="SAM" id="Coils"/>
    </source>
</evidence>
<dbReference type="InterPro" id="IPR010559">
    <property type="entry name" value="Sig_transdc_His_kin_internal"/>
</dbReference>
<keyword evidence="1" id="KW-0175">Coiled coil</keyword>
<dbReference type="RefSeq" id="WP_100992362.1">
    <property type="nucleotide sequence ID" value="NZ_CP025096.1"/>
</dbReference>
<evidence type="ECO:0000313" key="5">
    <source>
        <dbReference type="Proteomes" id="UP000232883"/>
    </source>
</evidence>
<keyword evidence="2" id="KW-1133">Transmembrane helix</keyword>
<dbReference type="PANTHER" id="PTHR34220:SF7">
    <property type="entry name" value="SENSOR HISTIDINE KINASE YPDA"/>
    <property type="match status" value="1"/>
</dbReference>
<dbReference type="KEGG" id="spir:CWM47_30570"/>
<sequence length="377" mass="43344">MDSPSANYLTIRQKVRLALSVLAIYWPIRVYVNISPLSWVVVGHNLPFLAVELVLTFVLLLGWVFLMDELQGRLMRRFGQTDTGELQLPTQLLTVVVAVGLALLFNGLFGQLHQRSERRIEHEFPRLGHASDDPFDARPNDMGQRRRMNNGLTVMALLAAFYLTANRRSTRRIQQLQLQAERLEKEAVQAQFDALKNQVNPHFLFNSLSILSSLVDTDTKLAGQFINRLSKAYRYILEQRDNEQVSLRTELDFIAAYTFLLTLRFEDKLFVSIEVSQEARDRYSIAPLTLQLLLENAVKHNRLSEEEPLQVRISLDGDYLRVTNPIHPRPDLEPSTRIGLQNITNRYRLLTPQPVWVGEENGTFVVKLPLLSERAKE</sequence>
<evidence type="ECO:0000313" key="4">
    <source>
        <dbReference type="EMBL" id="AUD05810.1"/>
    </source>
</evidence>
<proteinExistence type="predicted"/>
<evidence type="ECO:0000256" key="2">
    <source>
        <dbReference type="SAM" id="Phobius"/>
    </source>
</evidence>
<feature type="transmembrane region" description="Helical" evidence="2">
    <location>
        <begin position="46"/>
        <end position="66"/>
    </location>
</feature>
<dbReference type="EMBL" id="CP025096">
    <property type="protein sequence ID" value="AUD05810.1"/>
    <property type="molecule type" value="Genomic_DNA"/>
</dbReference>
<evidence type="ECO:0000259" key="3">
    <source>
        <dbReference type="Pfam" id="PF06580"/>
    </source>
</evidence>
<keyword evidence="2" id="KW-0472">Membrane</keyword>
<keyword evidence="4" id="KW-0808">Transferase</keyword>
<reference evidence="4 5" key="1">
    <citation type="submission" date="2017-11" db="EMBL/GenBank/DDBJ databases">
        <title>Taxonomic description and genome sequences of Spirosoma HA7 sp. nov., isolated from pollen microhabitat of Corylus avellana.</title>
        <authorList>
            <person name="Ambika Manirajan B."/>
            <person name="Suarez C."/>
            <person name="Ratering S."/>
            <person name="Geissler-Plaum R."/>
            <person name="Cardinale M."/>
            <person name="Sylvia S."/>
        </authorList>
    </citation>
    <scope>NUCLEOTIDE SEQUENCE [LARGE SCALE GENOMIC DNA]</scope>
    <source>
        <strain evidence="4 5">HA7</strain>
    </source>
</reference>
<feature type="transmembrane region" description="Helical" evidence="2">
    <location>
        <begin position="15"/>
        <end position="34"/>
    </location>
</feature>
<dbReference type="InterPro" id="IPR050640">
    <property type="entry name" value="Bact_2-comp_sensor_kinase"/>
</dbReference>
<keyword evidence="2" id="KW-0812">Transmembrane</keyword>